<evidence type="ECO:0000256" key="5">
    <source>
        <dbReference type="ARBA" id="ARBA00022827"/>
    </source>
</evidence>
<evidence type="ECO:0000256" key="3">
    <source>
        <dbReference type="ARBA" id="ARBA00018240"/>
    </source>
</evidence>
<dbReference type="PANTHER" id="PTHR43429:SF2">
    <property type="entry name" value="PYRIDINE NUCLEOTIDE-DISULFIDE OXIDOREDUCTASE DOMAIN-CONTAINING PROTEIN 1"/>
    <property type="match status" value="1"/>
</dbReference>
<reference evidence="7" key="1">
    <citation type="submission" date="2018-04" db="EMBL/GenBank/DDBJ databases">
        <authorList>
            <person name="Go L.Y."/>
            <person name="Mitchell J.A."/>
        </authorList>
    </citation>
    <scope>NUCLEOTIDE SEQUENCE</scope>
    <source>
        <tissue evidence="7">Whole organism</tissue>
    </source>
</reference>
<keyword evidence="5" id="KW-0274">FAD</keyword>
<evidence type="ECO:0000256" key="2">
    <source>
        <dbReference type="ARBA" id="ARBA00008147"/>
    </source>
</evidence>
<protein>
    <recommendedName>
        <fullName evidence="3">Pyridine nucleotide-disulfide oxidoreductase domain-containing protein 1</fullName>
    </recommendedName>
</protein>
<dbReference type="Gene3D" id="3.30.390.30">
    <property type="match status" value="1"/>
</dbReference>
<name>A0A336K4F7_CULSO</name>
<evidence type="ECO:0000313" key="8">
    <source>
        <dbReference type="EMBL" id="SSX20234.1"/>
    </source>
</evidence>
<organism evidence="7">
    <name type="scientific">Culicoides sonorensis</name>
    <name type="common">Biting midge</name>
    <dbReference type="NCBI Taxonomy" id="179676"/>
    <lineage>
        <taxon>Eukaryota</taxon>
        <taxon>Metazoa</taxon>
        <taxon>Ecdysozoa</taxon>
        <taxon>Arthropoda</taxon>
        <taxon>Hexapoda</taxon>
        <taxon>Insecta</taxon>
        <taxon>Pterygota</taxon>
        <taxon>Neoptera</taxon>
        <taxon>Endopterygota</taxon>
        <taxon>Diptera</taxon>
        <taxon>Nematocera</taxon>
        <taxon>Chironomoidea</taxon>
        <taxon>Ceratopogonidae</taxon>
        <taxon>Ceratopogoninae</taxon>
        <taxon>Culicoides</taxon>
        <taxon>Monoculicoides</taxon>
    </lineage>
</organism>
<feature type="domain" description="FAD/NAD(P)-binding" evidence="6">
    <location>
        <begin position="10"/>
        <end position="212"/>
    </location>
</feature>
<dbReference type="OMA" id="MCENLIL"/>
<dbReference type="AlphaFoldDB" id="A0A336K4F7"/>
<evidence type="ECO:0000259" key="6">
    <source>
        <dbReference type="Pfam" id="PF07992"/>
    </source>
</evidence>
<evidence type="ECO:0000256" key="1">
    <source>
        <dbReference type="ARBA" id="ARBA00001974"/>
    </source>
</evidence>
<sequence length="472" mass="53040">MQHSLLECTCLIVGGGIAGTSCLESLAFLSPKVKIIILTESPLIKSVINVSQLTKTLHRFDIEEKQANSLANEHIIVIQDCLVRIEHKTKQCFTSNGIVINYEFLCLCSGARPKLIEQSNKSPLVIGIRDTDTVFQFEKYLEKSKCLAIVGNGGIASDIVHEIKDVKVHWVIKDNYVSSTFLDEGAAKFFQDSLFSDKNKSSVKYVIKRMRYTEDNQETNSQRGAALGPDWHRNFNLTGRFKNISSQTQITLHKNCEVEDIVENVNSEHPLTLKLSNNTKIECDLIISATGVTPRIDYETDVPFKYGPDGGIFVDEFMQTSIPSIYAAGDVCYAGWNLAPNFFQMRLWTQARQMGSMAGKSISSKLNNEPVISDFCFELFGHITQLFGYQVVLLGNYNGQKLNNEYEIILRVTPNKEFIKFVLKDGRLQGAMLIGETDLAETCENLILNQLDLSSYGTDILDPNIDIEDYFD</sequence>
<feature type="domain" description="FAD/NAD(P)-binding" evidence="6">
    <location>
        <begin position="245"/>
        <end position="355"/>
    </location>
</feature>
<reference evidence="8" key="2">
    <citation type="submission" date="2018-07" db="EMBL/GenBank/DDBJ databases">
        <authorList>
            <person name="Quirk P.G."/>
            <person name="Krulwich T.A."/>
        </authorList>
    </citation>
    <scope>NUCLEOTIDE SEQUENCE</scope>
</reference>
<dbReference type="GO" id="GO:0016491">
    <property type="term" value="F:oxidoreductase activity"/>
    <property type="evidence" value="ECO:0007669"/>
    <property type="project" value="InterPro"/>
</dbReference>
<dbReference type="InterPro" id="IPR036188">
    <property type="entry name" value="FAD/NAD-bd_sf"/>
</dbReference>
<dbReference type="InterPro" id="IPR050260">
    <property type="entry name" value="FAD-bd_OxRdtase"/>
</dbReference>
<proteinExistence type="inferred from homology"/>
<keyword evidence="4" id="KW-0285">Flavoprotein</keyword>
<evidence type="ECO:0000313" key="7">
    <source>
        <dbReference type="EMBL" id="SSW99854.1"/>
    </source>
</evidence>
<dbReference type="Gene3D" id="3.50.50.60">
    <property type="entry name" value="FAD/NAD(P)-binding domain"/>
    <property type="match status" value="3"/>
</dbReference>
<dbReference type="VEuPathDB" id="VectorBase:CSON000920"/>
<accession>A0A336K4F7</accession>
<dbReference type="Pfam" id="PF07992">
    <property type="entry name" value="Pyr_redox_2"/>
    <property type="match status" value="2"/>
</dbReference>
<evidence type="ECO:0000256" key="4">
    <source>
        <dbReference type="ARBA" id="ARBA00022630"/>
    </source>
</evidence>
<gene>
    <name evidence="7" type="primary">CSON000920</name>
</gene>
<dbReference type="PRINTS" id="PR00368">
    <property type="entry name" value="FADPNR"/>
</dbReference>
<dbReference type="EMBL" id="UFQT01000114">
    <property type="protein sequence ID" value="SSX20234.1"/>
    <property type="molecule type" value="Genomic_DNA"/>
</dbReference>
<dbReference type="SUPFAM" id="SSF51905">
    <property type="entry name" value="FAD/NAD(P)-binding domain"/>
    <property type="match status" value="1"/>
</dbReference>
<dbReference type="PANTHER" id="PTHR43429">
    <property type="entry name" value="PYRIDINE NUCLEOTIDE-DISULFIDE OXIDOREDUCTASE DOMAIN-CONTAINING"/>
    <property type="match status" value="1"/>
</dbReference>
<dbReference type="InterPro" id="IPR016156">
    <property type="entry name" value="FAD/NAD-linked_Rdtase_dimer_sf"/>
</dbReference>
<dbReference type="EMBL" id="UFQS01000114">
    <property type="protein sequence ID" value="SSW99854.1"/>
    <property type="molecule type" value="Genomic_DNA"/>
</dbReference>
<comment type="similarity">
    <text evidence="2">Belongs to the class-I pyridine nucleotide-disulfide oxidoreductase family. PYROXD1 subfamily.</text>
</comment>
<dbReference type="InterPro" id="IPR023753">
    <property type="entry name" value="FAD/NAD-binding_dom"/>
</dbReference>
<comment type="cofactor">
    <cofactor evidence="1">
        <name>FAD</name>
        <dbReference type="ChEBI" id="CHEBI:57692"/>
    </cofactor>
</comment>